<evidence type="ECO:0000256" key="1">
    <source>
        <dbReference type="SAM" id="Phobius"/>
    </source>
</evidence>
<feature type="transmembrane region" description="Helical" evidence="1">
    <location>
        <begin position="179"/>
        <end position="198"/>
    </location>
</feature>
<dbReference type="Proteomes" id="UP001054945">
    <property type="component" value="Unassembled WGS sequence"/>
</dbReference>
<keyword evidence="1" id="KW-0472">Membrane</keyword>
<reference evidence="2 3" key="1">
    <citation type="submission" date="2021-06" db="EMBL/GenBank/DDBJ databases">
        <title>Caerostris extrusa draft genome.</title>
        <authorList>
            <person name="Kono N."/>
            <person name="Arakawa K."/>
        </authorList>
    </citation>
    <scope>NUCLEOTIDE SEQUENCE [LARGE SCALE GENOMIC DNA]</scope>
</reference>
<organism evidence="2 3">
    <name type="scientific">Caerostris extrusa</name>
    <name type="common">Bark spider</name>
    <name type="synonym">Caerostris bankana</name>
    <dbReference type="NCBI Taxonomy" id="172846"/>
    <lineage>
        <taxon>Eukaryota</taxon>
        <taxon>Metazoa</taxon>
        <taxon>Ecdysozoa</taxon>
        <taxon>Arthropoda</taxon>
        <taxon>Chelicerata</taxon>
        <taxon>Arachnida</taxon>
        <taxon>Araneae</taxon>
        <taxon>Araneomorphae</taxon>
        <taxon>Entelegynae</taxon>
        <taxon>Araneoidea</taxon>
        <taxon>Araneidae</taxon>
        <taxon>Caerostris</taxon>
    </lineage>
</organism>
<name>A0AAV4NA63_CAEEX</name>
<evidence type="ECO:0000313" key="2">
    <source>
        <dbReference type="EMBL" id="GIX81714.1"/>
    </source>
</evidence>
<comment type="caution">
    <text evidence="2">The sequence shown here is derived from an EMBL/GenBank/DDBJ whole genome shotgun (WGS) entry which is preliminary data.</text>
</comment>
<sequence>METPNNFLLDFLHHLWAGCLWKQLLTERCEATGDVIIYPAAPRVTNDSKLPTPRIAPPPSNSVGILPSPEDIQEIFLQVRWCASMFETSYWNASWGDSPSHLMKTEQLIKYLIQRIQRFTWAQFSSFSQRTERVRLLILSIFASPVLIIAFSFGLALPERPPKKKLRSSLKFGQMELRIRFDIDSIFLSFILFLFVFLL</sequence>
<evidence type="ECO:0000313" key="3">
    <source>
        <dbReference type="Proteomes" id="UP001054945"/>
    </source>
</evidence>
<keyword evidence="1" id="KW-0812">Transmembrane</keyword>
<keyword evidence="1" id="KW-1133">Transmembrane helix</keyword>
<protein>
    <submittedName>
        <fullName evidence="2">Uncharacterized protein</fullName>
    </submittedName>
</protein>
<proteinExistence type="predicted"/>
<keyword evidence="3" id="KW-1185">Reference proteome</keyword>
<accession>A0AAV4NA63</accession>
<dbReference type="AlphaFoldDB" id="A0AAV4NA63"/>
<dbReference type="EMBL" id="BPLR01003159">
    <property type="protein sequence ID" value="GIX81714.1"/>
    <property type="molecule type" value="Genomic_DNA"/>
</dbReference>
<gene>
    <name evidence="2" type="ORF">CEXT_455671</name>
</gene>
<feature type="transmembrane region" description="Helical" evidence="1">
    <location>
        <begin position="136"/>
        <end position="158"/>
    </location>
</feature>